<accession>A0ABN3FUW8</accession>
<evidence type="ECO:0000259" key="1">
    <source>
        <dbReference type="Pfam" id="PF12697"/>
    </source>
</evidence>
<proteinExistence type="predicted"/>
<dbReference type="Gene3D" id="3.40.50.1820">
    <property type="entry name" value="alpha/beta hydrolase"/>
    <property type="match status" value="1"/>
</dbReference>
<evidence type="ECO:0000313" key="3">
    <source>
        <dbReference type="Proteomes" id="UP001501218"/>
    </source>
</evidence>
<dbReference type="SUPFAM" id="SSF53474">
    <property type="entry name" value="alpha/beta-Hydrolases"/>
    <property type="match status" value="1"/>
</dbReference>
<dbReference type="PRINTS" id="PR00111">
    <property type="entry name" value="ABHYDROLASE"/>
</dbReference>
<evidence type="ECO:0000313" key="2">
    <source>
        <dbReference type="EMBL" id="GAA2338030.1"/>
    </source>
</evidence>
<dbReference type="RefSeq" id="WP_344127628.1">
    <property type="nucleotide sequence ID" value="NZ_BAAARA010000003.1"/>
</dbReference>
<reference evidence="2 3" key="1">
    <citation type="journal article" date="2019" name="Int. J. Syst. Evol. Microbiol.">
        <title>The Global Catalogue of Microorganisms (GCM) 10K type strain sequencing project: providing services to taxonomists for standard genome sequencing and annotation.</title>
        <authorList>
            <consortium name="The Broad Institute Genomics Platform"/>
            <consortium name="The Broad Institute Genome Sequencing Center for Infectious Disease"/>
            <person name="Wu L."/>
            <person name="Ma J."/>
        </authorList>
    </citation>
    <scope>NUCLEOTIDE SEQUENCE [LARGE SCALE GENOMIC DNA]</scope>
    <source>
        <strain evidence="2 3">JCM 16221</strain>
    </source>
</reference>
<dbReference type="InterPro" id="IPR000639">
    <property type="entry name" value="Epox_hydrolase-like"/>
</dbReference>
<gene>
    <name evidence="2" type="ORF">GCM10009854_12760</name>
</gene>
<dbReference type="InterPro" id="IPR029058">
    <property type="entry name" value="AB_hydrolase_fold"/>
</dbReference>
<dbReference type="Pfam" id="PF12697">
    <property type="entry name" value="Abhydrolase_6"/>
    <property type="match status" value="1"/>
</dbReference>
<protein>
    <recommendedName>
        <fullName evidence="1">AB hydrolase-1 domain-containing protein</fullName>
    </recommendedName>
</protein>
<feature type="domain" description="AB hydrolase-1" evidence="1">
    <location>
        <begin position="39"/>
        <end position="281"/>
    </location>
</feature>
<dbReference type="InterPro" id="IPR050266">
    <property type="entry name" value="AB_hydrolase_sf"/>
</dbReference>
<dbReference type="Proteomes" id="UP001501218">
    <property type="component" value="Unassembled WGS sequence"/>
</dbReference>
<dbReference type="EMBL" id="BAAARA010000003">
    <property type="protein sequence ID" value="GAA2338030.1"/>
    <property type="molecule type" value="Genomic_DNA"/>
</dbReference>
<name>A0ABN3FUW8_9PSEU</name>
<dbReference type="PANTHER" id="PTHR43798">
    <property type="entry name" value="MONOACYLGLYCEROL LIPASE"/>
    <property type="match status" value="1"/>
</dbReference>
<keyword evidence="3" id="KW-1185">Reference proteome</keyword>
<dbReference type="InterPro" id="IPR000073">
    <property type="entry name" value="AB_hydrolase_1"/>
</dbReference>
<sequence>MIIPGLHPLERVERISGSDLHYWVYRGDPGHADAEQETVLMVHGLRGTHEGLELIAAELAEQVVTIPDLPGFGDSGPMTEHNHDIAGYAEAMAELARRLGGEERPVSLVGHSFGSIVAARLAAAAPELVRRLVLINPIATPALHGPRVVLSSLTAAYYSLGEHLPERAAHSLLSNRWVVLAASRAMTRTRDPHLRGFIDRNHLRNFSRFHSPAVLGETFRASVTHTVADYAGMLSMPVLLIAGETDDIAPVGGQRTLAERLPDAELVVIPEVGHLVHYETPGPASVEIRRFLGQP</sequence>
<organism evidence="2 3">
    <name type="scientific">Saccharopolyspora halophila</name>
    <dbReference type="NCBI Taxonomy" id="405551"/>
    <lineage>
        <taxon>Bacteria</taxon>
        <taxon>Bacillati</taxon>
        <taxon>Actinomycetota</taxon>
        <taxon>Actinomycetes</taxon>
        <taxon>Pseudonocardiales</taxon>
        <taxon>Pseudonocardiaceae</taxon>
        <taxon>Saccharopolyspora</taxon>
    </lineage>
</organism>
<comment type="caution">
    <text evidence="2">The sequence shown here is derived from an EMBL/GenBank/DDBJ whole genome shotgun (WGS) entry which is preliminary data.</text>
</comment>
<dbReference type="PRINTS" id="PR00412">
    <property type="entry name" value="EPOXHYDRLASE"/>
</dbReference>
<dbReference type="PANTHER" id="PTHR43798:SF33">
    <property type="entry name" value="HYDROLASE, PUTATIVE (AFU_ORTHOLOGUE AFUA_2G14860)-RELATED"/>
    <property type="match status" value="1"/>
</dbReference>